<comment type="caution">
    <text evidence="2">The sequence shown here is derived from an EMBL/GenBank/DDBJ whole genome shotgun (WGS) entry which is preliminary data.</text>
</comment>
<dbReference type="InterPro" id="IPR002545">
    <property type="entry name" value="CheW-lke_dom"/>
</dbReference>
<name>A0A9X3YIV0_9GAMM</name>
<evidence type="ECO:0000259" key="1">
    <source>
        <dbReference type="PROSITE" id="PS50851"/>
    </source>
</evidence>
<evidence type="ECO:0000313" key="3">
    <source>
        <dbReference type="Proteomes" id="UP001139971"/>
    </source>
</evidence>
<keyword evidence="3" id="KW-1185">Reference proteome</keyword>
<proteinExistence type="predicted"/>
<protein>
    <submittedName>
        <fullName evidence="2">Chemotaxis protein CheW</fullName>
    </submittedName>
</protein>
<dbReference type="GO" id="GO:0006935">
    <property type="term" value="P:chemotaxis"/>
    <property type="evidence" value="ECO:0007669"/>
    <property type="project" value="InterPro"/>
</dbReference>
<reference evidence="2" key="1">
    <citation type="submission" date="2023-02" db="EMBL/GenBank/DDBJ databases">
        <title>Tahibacter soli sp. nov. isolated from soil.</title>
        <authorList>
            <person name="Baek J.H."/>
            <person name="Lee J.K."/>
            <person name="Choi D.G."/>
            <person name="Jeon C.O."/>
        </authorList>
    </citation>
    <scope>NUCLEOTIDE SEQUENCE</scope>
    <source>
        <strain evidence="2">BL</strain>
    </source>
</reference>
<dbReference type="SUPFAM" id="SSF50341">
    <property type="entry name" value="CheW-like"/>
    <property type="match status" value="1"/>
</dbReference>
<dbReference type="PROSITE" id="PS50851">
    <property type="entry name" value="CHEW"/>
    <property type="match status" value="1"/>
</dbReference>
<dbReference type="EMBL" id="JAOVZO020000015">
    <property type="protein sequence ID" value="MDC8013042.1"/>
    <property type="molecule type" value="Genomic_DNA"/>
</dbReference>
<organism evidence="2 3">
    <name type="scientific">Tahibacter soli</name>
    <dbReference type="NCBI Taxonomy" id="2983605"/>
    <lineage>
        <taxon>Bacteria</taxon>
        <taxon>Pseudomonadati</taxon>
        <taxon>Pseudomonadota</taxon>
        <taxon>Gammaproteobacteria</taxon>
        <taxon>Lysobacterales</taxon>
        <taxon>Rhodanobacteraceae</taxon>
        <taxon>Tahibacter</taxon>
    </lineage>
</organism>
<dbReference type="Gene3D" id="2.40.50.180">
    <property type="entry name" value="CheA-289, Domain 4"/>
    <property type="match status" value="1"/>
</dbReference>
<dbReference type="Proteomes" id="UP001139971">
    <property type="component" value="Unassembled WGS sequence"/>
</dbReference>
<gene>
    <name evidence="2" type="ORF">OD750_010845</name>
</gene>
<dbReference type="Pfam" id="PF01584">
    <property type="entry name" value="CheW"/>
    <property type="match status" value="1"/>
</dbReference>
<dbReference type="AlphaFoldDB" id="A0A9X3YIV0"/>
<sequence length="180" mass="19125">MNVASAPLPVPASTNGTEGRARCGIVLDLSDGKPLGLLLPTGSVAQLLRNVRATLVPNTPPWLCGLLNRHGNLVPLFDLPHYFGLAARARCAHAVVVGDGEADAAFALPVAVEPRVLPPDMAHDDVRDAPHGLDGFVGATYRHDGQRWYDFRFDLWLVRLAAGTAPASLIPSSSLEKKPA</sequence>
<accession>A0A9X3YIV0</accession>
<dbReference type="GO" id="GO:0007165">
    <property type="term" value="P:signal transduction"/>
    <property type="evidence" value="ECO:0007669"/>
    <property type="project" value="InterPro"/>
</dbReference>
<dbReference type="RefSeq" id="WP_263544731.1">
    <property type="nucleotide sequence ID" value="NZ_JAOVZO020000015.1"/>
</dbReference>
<evidence type="ECO:0000313" key="2">
    <source>
        <dbReference type="EMBL" id="MDC8013042.1"/>
    </source>
</evidence>
<feature type="domain" description="CheW-like" evidence="1">
    <location>
        <begin position="21"/>
        <end position="162"/>
    </location>
</feature>
<dbReference type="InterPro" id="IPR036061">
    <property type="entry name" value="CheW-like_dom_sf"/>
</dbReference>